<dbReference type="EMBL" id="CAJOBA010008226">
    <property type="protein sequence ID" value="CAF3823290.1"/>
    <property type="molecule type" value="Genomic_DNA"/>
</dbReference>
<dbReference type="Proteomes" id="UP000682733">
    <property type="component" value="Unassembled WGS sequence"/>
</dbReference>
<dbReference type="AlphaFoldDB" id="A0A8S2DX90"/>
<evidence type="ECO:0000313" key="2">
    <source>
        <dbReference type="EMBL" id="CAF3823290.1"/>
    </source>
</evidence>
<gene>
    <name evidence="1" type="ORF">OVA965_LOCUS17236</name>
    <name evidence="2" type="ORF">TMI583_LOCUS17246</name>
</gene>
<dbReference type="SUPFAM" id="SSF52047">
    <property type="entry name" value="RNI-like"/>
    <property type="match status" value="1"/>
</dbReference>
<comment type="caution">
    <text evidence="1">The sequence shown here is derived from an EMBL/GenBank/DDBJ whole genome shotgun (WGS) entry which is preliminary data.</text>
</comment>
<sequence>EYHPMDSLMENERSPSATLKLCELNIRFSKETSPKKKTALIQYIFLRSPYLKKLALNINNLEYFFGNDQNNFVIFKNIKHLELTKPRATEYNTNNLENIITVFPNLNYLVLGTCHFVYDQVIPLITQLAKNLKCLSILYIDKYLLRSDDEIDMIKSIPVLENKQCVVSYPRRTALLTEDTIRALKADSKVQSTDDDKDSGVTDEKLRRFLDSIKYIGCSLNELPITNNGTEDYLCESTVLGENDNDGTSKIFVYQYTVRKIYNYEKRLITVRIVNLIAGDTKQYIFQYEGNNIHYNRMVSAAKDYKNDTLGTIQNFIISSIYDHKIIHALNLLSQININ</sequence>
<dbReference type="InterPro" id="IPR032675">
    <property type="entry name" value="LRR_dom_sf"/>
</dbReference>
<protein>
    <submittedName>
        <fullName evidence="1">Uncharacterized protein</fullName>
    </submittedName>
</protein>
<reference evidence="1" key="1">
    <citation type="submission" date="2021-02" db="EMBL/GenBank/DDBJ databases">
        <authorList>
            <person name="Nowell W R."/>
        </authorList>
    </citation>
    <scope>NUCLEOTIDE SEQUENCE</scope>
</reference>
<evidence type="ECO:0000313" key="3">
    <source>
        <dbReference type="Proteomes" id="UP000677228"/>
    </source>
</evidence>
<feature type="non-terminal residue" evidence="1">
    <location>
        <position position="1"/>
    </location>
</feature>
<proteinExistence type="predicted"/>
<organism evidence="1 3">
    <name type="scientific">Didymodactylos carnosus</name>
    <dbReference type="NCBI Taxonomy" id="1234261"/>
    <lineage>
        <taxon>Eukaryota</taxon>
        <taxon>Metazoa</taxon>
        <taxon>Spiralia</taxon>
        <taxon>Gnathifera</taxon>
        <taxon>Rotifera</taxon>
        <taxon>Eurotatoria</taxon>
        <taxon>Bdelloidea</taxon>
        <taxon>Philodinida</taxon>
        <taxon>Philodinidae</taxon>
        <taxon>Didymodactylos</taxon>
    </lineage>
</organism>
<dbReference type="Proteomes" id="UP000677228">
    <property type="component" value="Unassembled WGS sequence"/>
</dbReference>
<dbReference type="EMBL" id="CAJNOK010008212">
    <property type="protein sequence ID" value="CAF1057290.1"/>
    <property type="molecule type" value="Genomic_DNA"/>
</dbReference>
<evidence type="ECO:0000313" key="1">
    <source>
        <dbReference type="EMBL" id="CAF1057290.1"/>
    </source>
</evidence>
<name>A0A8S2DX90_9BILA</name>
<accession>A0A8S2DX90</accession>
<dbReference type="Gene3D" id="3.80.10.10">
    <property type="entry name" value="Ribonuclease Inhibitor"/>
    <property type="match status" value="1"/>
</dbReference>